<dbReference type="OrthoDB" id="441517at2759"/>
<evidence type="ECO:0000256" key="2">
    <source>
        <dbReference type="ARBA" id="ARBA00022448"/>
    </source>
</evidence>
<evidence type="ECO:0000256" key="6">
    <source>
        <dbReference type="ARBA" id="ARBA00023140"/>
    </source>
</evidence>
<evidence type="ECO:0000256" key="7">
    <source>
        <dbReference type="ARBA" id="ARBA00029502"/>
    </source>
</evidence>
<feature type="compositionally biased region" description="Low complexity" evidence="12">
    <location>
        <begin position="316"/>
        <end position="328"/>
    </location>
</feature>
<dbReference type="GO" id="GO:0005102">
    <property type="term" value="F:signaling receptor binding"/>
    <property type="evidence" value="ECO:0007669"/>
    <property type="project" value="TreeGrafter"/>
</dbReference>
<dbReference type="GO" id="GO:1990429">
    <property type="term" value="C:peroxisomal importomer complex"/>
    <property type="evidence" value="ECO:0007669"/>
    <property type="project" value="TreeGrafter"/>
</dbReference>
<dbReference type="Proteomes" id="UP000275408">
    <property type="component" value="Unassembled WGS sequence"/>
</dbReference>
<comment type="subcellular location">
    <subcellularLocation>
        <location evidence="9 10">Peroxisome membrane</location>
    </subcellularLocation>
</comment>
<feature type="region of interest" description="Disordered" evidence="12">
    <location>
        <begin position="58"/>
        <end position="94"/>
    </location>
</feature>
<evidence type="ECO:0000256" key="4">
    <source>
        <dbReference type="ARBA" id="ARBA00023010"/>
    </source>
</evidence>
<feature type="coiled-coil region" evidence="11">
    <location>
        <begin position="134"/>
        <end position="190"/>
    </location>
</feature>
<evidence type="ECO:0000256" key="8">
    <source>
        <dbReference type="ARBA" id="ARBA00029691"/>
    </source>
</evidence>
<keyword evidence="2 10" id="KW-0813">Transport</keyword>
<keyword evidence="6 10" id="KW-0576">Peroxisome</keyword>
<feature type="region of interest" description="Disordered" evidence="12">
    <location>
        <begin position="225"/>
        <end position="279"/>
    </location>
</feature>
<keyword evidence="15" id="KW-1185">Reference proteome</keyword>
<evidence type="ECO:0000256" key="1">
    <source>
        <dbReference type="ARBA" id="ARBA00005443"/>
    </source>
</evidence>
<dbReference type="PANTHER" id="PTHR23058">
    <property type="entry name" value="PEROXISOMAL MEMBRANE PROTEIN PEX14"/>
    <property type="match status" value="1"/>
</dbReference>
<keyword evidence="4" id="KW-0811">Translocation</keyword>
<dbReference type="InterPro" id="IPR025655">
    <property type="entry name" value="PEX14"/>
</dbReference>
<evidence type="ECO:0000256" key="10">
    <source>
        <dbReference type="RuleBase" id="RU367032"/>
    </source>
</evidence>
<feature type="region of interest" description="Disordered" evidence="12">
    <location>
        <begin position="306"/>
        <end position="329"/>
    </location>
</feature>
<evidence type="ECO:0000256" key="5">
    <source>
        <dbReference type="ARBA" id="ARBA00023136"/>
    </source>
</evidence>
<reference evidence="14 15" key="1">
    <citation type="journal article" date="2018" name="Sci. Rep.">
        <title>Comparative analysis of the Pocillopora damicornis genome highlights role of immune system in coral evolution.</title>
        <authorList>
            <person name="Cunning R."/>
            <person name="Bay R.A."/>
            <person name="Gillette P."/>
            <person name="Baker A.C."/>
            <person name="Traylor-Knowles N."/>
        </authorList>
    </citation>
    <scope>NUCLEOTIDE SEQUENCE [LARGE SCALE GENOMIC DNA]</scope>
    <source>
        <strain evidence="14">RSMAS</strain>
        <tissue evidence="14">Whole animal</tissue>
    </source>
</reference>
<organism evidence="14 15">
    <name type="scientific">Pocillopora damicornis</name>
    <name type="common">Cauliflower coral</name>
    <name type="synonym">Millepora damicornis</name>
    <dbReference type="NCBI Taxonomy" id="46731"/>
    <lineage>
        <taxon>Eukaryota</taxon>
        <taxon>Metazoa</taxon>
        <taxon>Cnidaria</taxon>
        <taxon>Anthozoa</taxon>
        <taxon>Hexacorallia</taxon>
        <taxon>Scleractinia</taxon>
        <taxon>Astrocoeniina</taxon>
        <taxon>Pocilloporidae</taxon>
        <taxon>Pocillopora</taxon>
    </lineage>
</organism>
<sequence>MASELDDAAVDKDKELRQKRINTAVKFLQNPKVRETPVSARKAFLEKKGLSKDEIEEALRISGTATDEISGPSNPPPPSPRGTKVPPSGHASGLPLPPMPWRSYVGAAILGGGIGYTLAHLFKTFVLPYFYHTKSKEEEKLEKIETTVTELKGNMEGRVQKSLESVEGLLEQQQNKLQSLALDLASTQSKVALLPSESYTVGDLKGEILSLKGLLLNRKQFPSPVMGSTPGAPSIPAWQRAVTSTERTRTTSSLADSSEMPVSTESSDSKELSKVSSFEQSAMNGELSKHFDSVEKGASIETHDVVTLEDSPANQSGTSSSGTESATTPKTVVAANELSLNDAMLNDTSVISSDGSLSSMSDLSGNTSFHEKSIAFSSTCIKAPSDLALRSDSTVEFGEGVNDSAGVTTAQ</sequence>
<comment type="function">
    <text evidence="10">Component of the PEX13-PEX14 docking complex, a translocon channel that specifically mediates the import of peroxisomal cargo proteins bound to PEX5 receptor. The PEX13-PEX14 docking complex forms a large import pore which can be opened to a diameter of about 9 nm. Mechanistically, PEX5 receptor along with cargo proteins associates with the PEX14 subunit of the PEX13-PEX14 docking complex in the cytosol, leading to the insertion of the receptor into the organelle membrane with the concomitant translocation of the cargo into the peroxisome matrix.</text>
</comment>
<dbReference type="AlphaFoldDB" id="A0A3M6T9Q7"/>
<gene>
    <name evidence="14" type="ORF">pdam_00003097</name>
</gene>
<accession>A0A3M6T9Q7</accession>
<evidence type="ECO:0000256" key="9">
    <source>
        <dbReference type="ARBA" id="ARBA00046271"/>
    </source>
</evidence>
<keyword evidence="11" id="KW-0175">Coiled coil</keyword>
<dbReference type="GO" id="GO:0016560">
    <property type="term" value="P:protein import into peroxisome matrix, docking"/>
    <property type="evidence" value="ECO:0007669"/>
    <property type="project" value="UniProtKB-UniRule"/>
</dbReference>
<proteinExistence type="inferred from homology"/>
<protein>
    <recommendedName>
        <fullName evidence="7 10">Peroxisomal membrane protein PEX14</fullName>
    </recommendedName>
    <alternativeName>
        <fullName evidence="8 10">Peroxin-14</fullName>
    </alternativeName>
</protein>
<keyword evidence="3 10" id="KW-0653">Protein transport</keyword>
<dbReference type="EMBL" id="RCHS01004051">
    <property type="protein sequence ID" value="RMX38130.1"/>
    <property type="molecule type" value="Genomic_DNA"/>
</dbReference>
<feature type="domain" description="Peroxisome membrane anchor protein Pex14p N-terminal" evidence="13">
    <location>
        <begin position="17"/>
        <end position="60"/>
    </location>
</feature>
<dbReference type="GO" id="GO:0005778">
    <property type="term" value="C:peroxisomal membrane"/>
    <property type="evidence" value="ECO:0007669"/>
    <property type="project" value="UniProtKB-SubCell"/>
</dbReference>
<dbReference type="InterPro" id="IPR036388">
    <property type="entry name" value="WH-like_DNA-bd_sf"/>
</dbReference>
<comment type="similarity">
    <text evidence="1 10">Belongs to the peroxin-14 family.</text>
</comment>
<evidence type="ECO:0000259" key="13">
    <source>
        <dbReference type="Pfam" id="PF04695"/>
    </source>
</evidence>
<evidence type="ECO:0000256" key="3">
    <source>
        <dbReference type="ARBA" id="ARBA00022927"/>
    </source>
</evidence>
<dbReference type="InterPro" id="IPR006785">
    <property type="entry name" value="Pex14_N"/>
</dbReference>
<evidence type="ECO:0000313" key="15">
    <source>
        <dbReference type="Proteomes" id="UP000275408"/>
    </source>
</evidence>
<dbReference type="OMA" id="TAHDETI"/>
<evidence type="ECO:0000256" key="12">
    <source>
        <dbReference type="SAM" id="MobiDB-lite"/>
    </source>
</evidence>
<dbReference type="STRING" id="46731.A0A3M6T9Q7"/>
<keyword evidence="5 10" id="KW-0472">Membrane</keyword>
<name>A0A3M6T9Q7_POCDA</name>
<evidence type="ECO:0000313" key="14">
    <source>
        <dbReference type="EMBL" id="RMX38130.1"/>
    </source>
</evidence>
<dbReference type="PANTHER" id="PTHR23058:SF0">
    <property type="entry name" value="PEROXISOMAL MEMBRANE PROTEIN PEX14"/>
    <property type="match status" value="1"/>
</dbReference>
<dbReference type="Pfam" id="PF04695">
    <property type="entry name" value="Pex14_N"/>
    <property type="match status" value="1"/>
</dbReference>
<evidence type="ECO:0000256" key="11">
    <source>
        <dbReference type="SAM" id="Coils"/>
    </source>
</evidence>
<comment type="caution">
    <text evidence="14">The sequence shown here is derived from an EMBL/GenBank/DDBJ whole genome shotgun (WGS) entry which is preliminary data.</text>
</comment>
<dbReference type="Gene3D" id="1.10.10.10">
    <property type="entry name" value="Winged helix-like DNA-binding domain superfamily/Winged helix DNA-binding domain"/>
    <property type="match status" value="1"/>
</dbReference>
<feature type="compositionally biased region" description="Polar residues" evidence="12">
    <location>
        <begin position="254"/>
        <end position="264"/>
    </location>
</feature>